<dbReference type="AlphaFoldDB" id="E0UUX9"/>
<dbReference type="PANTHER" id="PTHR30093">
    <property type="entry name" value="GENERAL SECRETION PATHWAY PROTEIN G"/>
    <property type="match status" value="1"/>
</dbReference>
<accession>E0UUX9</accession>
<keyword evidence="3" id="KW-1185">Reference proteome</keyword>
<reference evidence="3" key="1">
    <citation type="journal article" date="2010" name="Stand. Genomic Sci.">
        <title>Complete genome sequence of Sulfurimonas autotrophica type strain (OK10).</title>
        <authorList>
            <person name="Sikorski J."/>
            <person name="Munk C."/>
            <person name="Lapidus A."/>
            <person name="Djao O."/>
            <person name="Lucas S."/>
            <person name="Glavina Del Rio T."/>
            <person name="Nolan M."/>
            <person name="Tice H."/>
            <person name="Han C."/>
            <person name="Cheng J."/>
            <person name="Tapia R."/>
            <person name="Goodwin L."/>
            <person name="Pitluck S."/>
            <person name="Liolios K."/>
            <person name="Ivanova N."/>
            <person name="Mavromatis K."/>
            <person name="Mikhailova N."/>
            <person name="Pati A."/>
            <person name="Sims D."/>
            <person name="Meincke L."/>
            <person name="Brettin T."/>
            <person name="Detter J."/>
            <person name="Chen A."/>
            <person name="Palaniappan K."/>
            <person name="Land M."/>
            <person name="Hauser L."/>
            <person name="Chang Y."/>
            <person name="Jeffries C."/>
            <person name="Rohde M."/>
            <person name="Lang E."/>
            <person name="Spring S."/>
            <person name="Goker M."/>
            <person name="Woyke T."/>
            <person name="Bristow J."/>
            <person name="Eisen J."/>
            <person name="Markowitz V."/>
            <person name="Hugenholtz P."/>
            <person name="Kyrpides N."/>
            <person name="Klenk H."/>
        </authorList>
    </citation>
    <scope>NUCLEOTIDE SEQUENCE [LARGE SCALE GENOMIC DNA]</scope>
    <source>
        <strain evidence="3">ATCC BAA-671 / DSM 16294 / JCM 11897 / OK10</strain>
    </source>
</reference>
<dbReference type="Proteomes" id="UP000007803">
    <property type="component" value="Chromosome"/>
</dbReference>
<dbReference type="STRING" id="563040.Saut_0442"/>
<evidence type="ECO:0000313" key="2">
    <source>
        <dbReference type="EMBL" id="ADN08491.1"/>
    </source>
</evidence>
<feature type="transmembrane region" description="Helical" evidence="1">
    <location>
        <begin position="6"/>
        <end position="26"/>
    </location>
</feature>
<dbReference type="Gene3D" id="3.30.700.10">
    <property type="entry name" value="Glycoprotein, Type 4 Pilin"/>
    <property type="match status" value="1"/>
</dbReference>
<dbReference type="EMBL" id="CP002205">
    <property type="protein sequence ID" value="ADN08491.1"/>
    <property type="molecule type" value="Genomic_DNA"/>
</dbReference>
<dbReference type="OrthoDB" id="5334549at2"/>
<sequence>MKRDGFTLIELIFVIVIIGVLAAVAVPKFTNLKQSAEARNMIKIVKDAETAVPSAAANMSDLENNTSYSLNDILTLTGKNIVLVDTNNTYDLNNTANNATIASVKFSRANREVNTSIDCDAFVDTKSQDKCADELGTTKSGNTTPEYTAHITY</sequence>
<dbReference type="HOGENOM" id="CLU_143477_0_0_7"/>
<dbReference type="RefSeq" id="WP_013326247.1">
    <property type="nucleotide sequence ID" value="NC_014506.1"/>
</dbReference>
<protein>
    <submittedName>
        <fullName evidence="2">N-terminal methylation</fullName>
    </submittedName>
</protein>
<evidence type="ECO:0000313" key="3">
    <source>
        <dbReference type="Proteomes" id="UP000007803"/>
    </source>
</evidence>
<dbReference type="InterPro" id="IPR045584">
    <property type="entry name" value="Pilin-like"/>
</dbReference>
<gene>
    <name evidence="2" type="ordered locus">Saut_0442</name>
</gene>
<dbReference type="KEGG" id="sua:Saut_0442"/>
<dbReference type="SUPFAM" id="SSF54523">
    <property type="entry name" value="Pili subunits"/>
    <property type="match status" value="1"/>
</dbReference>
<keyword evidence="1" id="KW-0812">Transmembrane</keyword>
<dbReference type="Pfam" id="PF07963">
    <property type="entry name" value="N_methyl"/>
    <property type="match status" value="1"/>
</dbReference>
<name>E0UUX9_SULAO</name>
<organism evidence="2 3">
    <name type="scientific">Sulfurimonas autotrophica (strain ATCC BAA-671 / DSM 16294 / JCM 11897 / OK10)</name>
    <dbReference type="NCBI Taxonomy" id="563040"/>
    <lineage>
        <taxon>Bacteria</taxon>
        <taxon>Pseudomonadati</taxon>
        <taxon>Campylobacterota</taxon>
        <taxon>Epsilonproteobacteria</taxon>
        <taxon>Campylobacterales</taxon>
        <taxon>Sulfurimonadaceae</taxon>
        <taxon>Sulfurimonas</taxon>
    </lineage>
</organism>
<dbReference type="NCBIfam" id="TIGR02532">
    <property type="entry name" value="IV_pilin_GFxxxE"/>
    <property type="match status" value="1"/>
</dbReference>
<proteinExistence type="predicted"/>
<dbReference type="eggNOG" id="COG4969">
    <property type="taxonomic scope" value="Bacteria"/>
</dbReference>
<keyword evidence="1" id="KW-0472">Membrane</keyword>
<keyword evidence="1" id="KW-1133">Transmembrane helix</keyword>
<evidence type="ECO:0000256" key="1">
    <source>
        <dbReference type="SAM" id="Phobius"/>
    </source>
</evidence>
<dbReference type="InterPro" id="IPR012902">
    <property type="entry name" value="N_methyl_site"/>
</dbReference>